<evidence type="ECO:0008006" key="3">
    <source>
        <dbReference type="Google" id="ProtNLM"/>
    </source>
</evidence>
<dbReference type="InterPro" id="IPR011009">
    <property type="entry name" value="Kinase-like_dom_sf"/>
</dbReference>
<dbReference type="OrthoDB" id="3182995at2759"/>
<gene>
    <name evidence="1" type="ORF">K435DRAFT_963552</name>
</gene>
<dbReference type="AlphaFoldDB" id="A0A4S8MG67"/>
<keyword evidence="2" id="KW-1185">Reference proteome</keyword>
<evidence type="ECO:0000313" key="2">
    <source>
        <dbReference type="Proteomes" id="UP000297245"/>
    </source>
</evidence>
<dbReference type="SUPFAM" id="SSF56112">
    <property type="entry name" value="Protein kinase-like (PK-like)"/>
    <property type="match status" value="1"/>
</dbReference>
<proteinExistence type="predicted"/>
<dbReference type="EMBL" id="ML179090">
    <property type="protein sequence ID" value="THV01452.1"/>
    <property type="molecule type" value="Genomic_DNA"/>
</dbReference>
<protein>
    <recommendedName>
        <fullName evidence="3">Protein kinase domain-containing protein</fullName>
    </recommendedName>
</protein>
<reference evidence="1 2" key="1">
    <citation type="journal article" date="2019" name="Nat. Ecol. Evol.">
        <title>Megaphylogeny resolves global patterns of mushroom evolution.</title>
        <authorList>
            <person name="Varga T."/>
            <person name="Krizsan K."/>
            <person name="Foldi C."/>
            <person name="Dima B."/>
            <person name="Sanchez-Garcia M."/>
            <person name="Sanchez-Ramirez S."/>
            <person name="Szollosi G.J."/>
            <person name="Szarkandi J.G."/>
            <person name="Papp V."/>
            <person name="Albert L."/>
            <person name="Andreopoulos W."/>
            <person name="Angelini C."/>
            <person name="Antonin V."/>
            <person name="Barry K.W."/>
            <person name="Bougher N.L."/>
            <person name="Buchanan P."/>
            <person name="Buyck B."/>
            <person name="Bense V."/>
            <person name="Catcheside P."/>
            <person name="Chovatia M."/>
            <person name="Cooper J."/>
            <person name="Damon W."/>
            <person name="Desjardin D."/>
            <person name="Finy P."/>
            <person name="Geml J."/>
            <person name="Haridas S."/>
            <person name="Hughes K."/>
            <person name="Justo A."/>
            <person name="Karasinski D."/>
            <person name="Kautmanova I."/>
            <person name="Kiss B."/>
            <person name="Kocsube S."/>
            <person name="Kotiranta H."/>
            <person name="LaButti K.M."/>
            <person name="Lechner B.E."/>
            <person name="Liimatainen K."/>
            <person name="Lipzen A."/>
            <person name="Lukacs Z."/>
            <person name="Mihaltcheva S."/>
            <person name="Morgado L.N."/>
            <person name="Niskanen T."/>
            <person name="Noordeloos M.E."/>
            <person name="Ohm R.A."/>
            <person name="Ortiz-Santana B."/>
            <person name="Ovrebo C."/>
            <person name="Racz N."/>
            <person name="Riley R."/>
            <person name="Savchenko A."/>
            <person name="Shiryaev A."/>
            <person name="Soop K."/>
            <person name="Spirin V."/>
            <person name="Szebenyi C."/>
            <person name="Tomsovsky M."/>
            <person name="Tulloss R.E."/>
            <person name="Uehling J."/>
            <person name="Grigoriev I.V."/>
            <person name="Vagvolgyi C."/>
            <person name="Papp T."/>
            <person name="Martin F.M."/>
            <person name="Miettinen O."/>
            <person name="Hibbett D.S."/>
            <person name="Nagy L.G."/>
        </authorList>
    </citation>
    <scope>NUCLEOTIDE SEQUENCE [LARGE SCALE GENOMIC DNA]</scope>
    <source>
        <strain evidence="1 2">CBS 962.96</strain>
    </source>
</reference>
<name>A0A4S8MG67_DENBC</name>
<organism evidence="1 2">
    <name type="scientific">Dendrothele bispora (strain CBS 962.96)</name>
    <dbReference type="NCBI Taxonomy" id="1314807"/>
    <lineage>
        <taxon>Eukaryota</taxon>
        <taxon>Fungi</taxon>
        <taxon>Dikarya</taxon>
        <taxon>Basidiomycota</taxon>
        <taxon>Agaricomycotina</taxon>
        <taxon>Agaricomycetes</taxon>
        <taxon>Agaricomycetidae</taxon>
        <taxon>Agaricales</taxon>
        <taxon>Agaricales incertae sedis</taxon>
        <taxon>Dendrothele</taxon>
    </lineage>
</organism>
<dbReference type="Proteomes" id="UP000297245">
    <property type="component" value="Unassembled WGS sequence"/>
</dbReference>
<sequence>MSTLKISNIRKHQSLLFQKPLPSRIYDTVELVSWPVSSTYVSPYTIRHYGLTLRECLNPNTSGTVFTALWSYRMRPLIPGHEHALFDTITHRLVPNTDPRAPPVYEYSDAFPDPACQGTMVVKFAQTKWMPKLKKEAEFYDKMKRLQGPGGVVPTCIGLYRGQVDKTGEEFAVLLLEHAQRQPVMINDYRALKEKFGYDEVLHQLYRLHAAGIMHGDPFDQNNLLRDDRGQIRFVDFAQSWVHTCDPYHPVTFDLDGHITSPRCNELQLMDNPHLVGVGQDSYLWERACQTRKESRKREKVREWERITGYGRGTNYVPPSHPS</sequence>
<evidence type="ECO:0000313" key="1">
    <source>
        <dbReference type="EMBL" id="THV01452.1"/>
    </source>
</evidence>
<accession>A0A4S8MG67</accession>